<feature type="signal peptide" evidence="2">
    <location>
        <begin position="1"/>
        <end position="23"/>
    </location>
</feature>
<evidence type="ECO:0008006" key="5">
    <source>
        <dbReference type="Google" id="ProtNLM"/>
    </source>
</evidence>
<gene>
    <name evidence="3" type="ORF">CTAM01_11461</name>
</gene>
<organism evidence="3 4">
    <name type="scientific">Colletotrichum tamarilloi</name>
    <dbReference type="NCBI Taxonomy" id="1209934"/>
    <lineage>
        <taxon>Eukaryota</taxon>
        <taxon>Fungi</taxon>
        <taxon>Dikarya</taxon>
        <taxon>Ascomycota</taxon>
        <taxon>Pezizomycotina</taxon>
        <taxon>Sordariomycetes</taxon>
        <taxon>Hypocreomycetidae</taxon>
        <taxon>Glomerellales</taxon>
        <taxon>Glomerellaceae</taxon>
        <taxon>Colletotrichum</taxon>
        <taxon>Colletotrichum acutatum species complex</taxon>
    </lineage>
</organism>
<keyword evidence="1" id="KW-1133">Transmembrane helix</keyword>
<evidence type="ECO:0000256" key="1">
    <source>
        <dbReference type="SAM" id="Phobius"/>
    </source>
</evidence>
<evidence type="ECO:0000313" key="3">
    <source>
        <dbReference type="EMBL" id="KAK1488238.1"/>
    </source>
</evidence>
<name>A0ABQ9QXM5_9PEZI</name>
<keyword evidence="4" id="KW-1185">Reference proteome</keyword>
<keyword evidence="2" id="KW-0732">Signal</keyword>
<dbReference type="EMBL" id="MLFU01000061">
    <property type="protein sequence ID" value="KAK1488238.1"/>
    <property type="molecule type" value="Genomic_DNA"/>
</dbReference>
<accession>A0ABQ9QXM5</accession>
<sequence>MRLFVFPILALAFPCAMLPLASSFPLTPPLARPALPLLPSAIGAIHAYLTYGVRSTLFFFLVHKPHPSHVSLLMCLPSQYYVGSVGIV</sequence>
<protein>
    <recommendedName>
        <fullName evidence="5">Secreted protein</fullName>
    </recommendedName>
</protein>
<feature type="transmembrane region" description="Helical" evidence="1">
    <location>
        <begin position="39"/>
        <end position="62"/>
    </location>
</feature>
<dbReference type="RefSeq" id="XP_060377912.1">
    <property type="nucleotide sequence ID" value="XM_060527472.1"/>
</dbReference>
<reference evidence="3 4" key="1">
    <citation type="submission" date="2016-10" db="EMBL/GenBank/DDBJ databases">
        <title>The genome sequence of Colletotrichum fioriniae PJ7.</title>
        <authorList>
            <person name="Baroncelli R."/>
        </authorList>
    </citation>
    <scope>NUCLEOTIDE SEQUENCE [LARGE SCALE GENOMIC DNA]</scope>
    <source>
        <strain evidence="3 4">Tom-12</strain>
    </source>
</reference>
<comment type="caution">
    <text evidence="3">The sequence shown here is derived from an EMBL/GenBank/DDBJ whole genome shotgun (WGS) entry which is preliminary data.</text>
</comment>
<evidence type="ECO:0000256" key="2">
    <source>
        <dbReference type="SAM" id="SignalP"/>
    </source>
</evidence>
<dbReference type="GeneID" id="85411710"/>
<proteinExistence type="predicted"/>
<dbReference type="Proteomes" id="UP001227543">
    <property type="component" value="Unassembled WGS sequence"/>
</dbReference>
<feature type="chain" id="PRO_5046694731" description="Secreted protein" evidence="2">
    <location>
        <begin position="24"/>
        <end position="88"/>
    </location>
</feature>
<evidence type="ECO:0000313" key="4">
    <source>
        <dbReference type="Proteomes" id="UP001227543"/>
    </source>
</evidence>
<keyword evidence="1" id="KW-0472">Membrane</keyword>
<keyword evidence="1" id="KW-0812">Transmembrane</keyword>